<dbReference type="PANTHER" id="PTHR44186:SF1">
    <property type="entry name" value="BARDET-BIEDL SYNDROME 4 PROTEIN"/>
    <property type="match status" value="1"/>
</dbReference>
<keyword evidence="3" id="KW-0966">Cell projection</keyword>
<evidence type="ECO:0000313" key="3">
    <source>
        <dbReference type="EMBL" id="RFD19146.1"/>
    </source>
</evidence>
<dbReference type="SUPFAM" id="SSF48452">
    <property type="entry name" value="TPR-like"/>
    <property type="match status" value="1"/>
</dbReference>
<dbReference type="RefSeq" id="WP_116703711.1">
    <property type="nucleotide sequence ID" value="NZ_QUWV01000124.1"/>
</dbReference>
<dbReference type="OrthoDB" id="9778733at2"/>
<dbReference type="EMBL" id="QUWV01000124">
    <property type="protein sequence ID" value="RFD19146.1"/>
    <property type="molecule type" value="Genomic_DNA"/>
</dbReference>
<evidence type="ECO:0000256" key="1">
    <source>
        <dbReference type="ARBA" id="ARBA00022737"/>
    </source>
</evidence>
<dbReference type="Gene3D" id="1.25.40.10">
    <property type="entry name" value="Tetratricopeptide repeat domain"/>
    <property type="match status" value="2"/>
</dbReference>
<dbReference type="Pfam" id="PF14559">
    <property type="entry name" value="TPR_19"/>
    <property type="match status" value="1"/>
</dbReference>
<dbReference type="SMART" id="SM00028">
    <property type="entry name" value="TPR"/>
    <property type="match status" value="4"/>
</dbReference>
<keyword evidence="1" id="KW-0677">Repeat</keyword>
<dbReference type="Proteomes" id="UP000262371">
    <property type="component" value="Unassembled WGS sequence"/>
</dbReference>
<name>A0A371YY31_9PROT</name>
<dbReference type="PANTHER" id="PTHR44186">
    <property type="match status" value="1"/>
</dbReference>
<protein>
    <submittedName>
        <fullName evidence="3">Flagellar protein FlbA</fullName>
    </submittedName>
</protein>
<accession>A0A371YY31</accession>
<keyword evidence="3" id="KW-0282">Flagellum</keyword>
<dbReference type="InterPro" id="IPR011990">
    <property type="entry name" value="TPR-like_helical_dom_sf"/>
</dbReference>
<dbReference type="InterPro" id="IPR019734">
    <property type="entry name" value="TPR_rpt"/>
</dbReference>
<dbReference type="SUPFAM" id="SSF53756">
    <property type="entry name" value="UDP-Glycosyltransferase/glycogen phosphorylase"/>
    <property type="match status" value="1"/>
</dbReference>
<dbReference type="Pfam" id="PF13181">
    <property type="entry name" value="TPR_8"/>
    <property type="match status" value="1"/>
</dbReference>
<evidence type="ECO:0000313" key="4">
    <source>
        <dbReference type="Proteomes" id="UP000262371"/>
    </source>
</evidence>
<reference evidence="3 4" key="1">
    <citation type="submission" date="2018-08" db="EMBL/GenBank/DDBJ databases">
        <title>Komagataeibacter sp. AV 382.</title>
        <authorList>
            <person name="Skraban J."/>
            <person name="Trcek J."/>
        </authorList>
    </citation>
    <scope>NUCLEOTIDE SEQUENCE [LARGE SCALE GENOMIC DNA]</scope>
    <source>
        <strain evidence="3 4">AV 382</strain>
    </source>
</reference>
<organism evidence="3 4">
    <name type="scientific">Komagataeibacter melaceti</name>
    <dbReference type="NCBI Taxonomy" id="2766577"/>
    <lineage>
        <taxon>Bacteria</taxon>
        <taxon>Pseudomonadati</taxon>
        <taxon>Pseudomonadota</taxon>
        <taxon>Alphaproteobacteria</taxon>
        <taxon>Acetobacterales</taxon>
        <taxon>Acetobacteraceae</taxon>
        <taxon>Komagataeibacter</taxon>
    </lineage>
</organism>
<dbReference type="AlphaFoldDB" id="A0A371YY31"/>
<evidence type="ECO:0000256" key="2">
    <source>
        <dbReference type="ARBA" id="ARBA00022803"/>
    </source>
</evidence>
<keyword evidence="2" id="KW-0802">TPR repeat</keyword>
<comment type="caution">
    <text evidence="3">The sequence shown here is derived from an EMBL/GenBank/DDBJ whole genome shotgun (WGS) entry which is preliminary data.</text>
</comment>
<dbReference type="Gene3D" id="3.40.50.2000">
    <property type="entry name" value="Glycogen Phosphorylase B"/>
    <property type="match status" value="1"/>
</dbReference>
<dbReference type="Pfam" id="PF13432">
    <property type="entry name" value="TPR_16"/>
    <property type="match status" value="1"/>
</dbReference>
<gene>
    <name evidence="3" type="ORF">DY926_12755</name>
</gene>
<proteinExistence type="predicted"/>
<sequence>MHESRDRAALLARGHAALRAGDAVAARACFAAMSDKCRDDPDALHGLACVALAAGRADLAIALAGRALRHAPDGRYHVVLAQALLVRGHGVPARAAMDRALLAQPGDISVMLAWAEVMERTGDTLAAARGFGHVVRLSGPHDGTSRALHARFLWRRGRRGAAVALMRQAVRLAPDHGPYAHELAEMLCALGQGAQAEATLRTRLDHDPADGAALSLLGSLLFARGEMRPAAGLLQRAMAAHPAAETCNNLGLARMALGDMAGAEAALRQAQFLQPDDARITLNRMTGLFEMGQHAQARAGYEAILAAHPPADADTLARARFNLGVVRLAQGEMAQGWALWESRLAFLPPHPGTATLPRWNGRALPAGGRLLVHMAQGLGDAIHFMRYVPLAAQRVPVVLEVPPALYRLALTLERHMHDAIHPIEIITPDINGGRGARSQCDLFSLPHVLGTTTVPDFIPYLGEASWRPGGEKQENLRVGLCHAGNPAYRFDARRSIPASVLAPLAAVAGVTFISLGPRAEGTPDFVQQEGAAGGDLLDTARLVATLDLVISVDTLAAHLAGAMGCPVWLLNRFGGDWRWSPAFDGPAASRPLPDTSGVCGDYPRTSQWYPTLRQFRQRGLMPPDSAWRQVVADICTALRALVAGRGAGVS</sequence>
<keyword evidence="3" id="KW-0969">Cilium</keyword>
<keyword evidence="4" id="KW-1185">Reference proteome</keyword>